<keyword evidence="2" id="KW-0575">Peroxidase</keyword>
<dbReference type="GO" id="GO:0004601">
    <property type="term" value="F:peroxidase activity"/>
    <property type="evidence" value="ECO:0007669"/>
    <property type="project" value="UniProtKB-KW"/>
</dbReference>
<keyword evidence="2" id="KW-0560">Oxidoreductase</keyword>
<dbReference type="Proteomes" id="UP000075398">
    <property type="component" value="Unassembled WGS sequence"/>
</dbReference>
<accession>A0A150J585</accession>
<gene>
    <name evidence="2" type="ORF">AMQ22_00847</name>
</gene>
<comment type="caution">
    <text evidence="2">The sequence shown here is derived from an EMBL/GenBank/DDBJ whole genome shotgun (WGS) entry which is preliminary data.</text>
</comment>
<dbReference type="SUPFAM" id="SSF52833">
    <property type="entry name" value="Thioredoxin-like"/>
    <property type="match status" value="1"/>
</dbReference>
<organism evidence="2 3">
    <name type="scientific">Candidatus Methanofastidiosum methylothiophilum</name>
    <dbReference type="NCBI Taxonomy" id="1705564"/>
    <lineage>
        <taxon>Archaea</taxon>
        <taxon>Methanobacteriati</taxon>
        <taxon>Methanobacteriota</taxon>
        <taxon>Stenosarchaea group</taxon>
        <taxon>Candidatus Methanofastidiosia</taxon>
        <taxon>Candidatus Methanofastidiosales</taxon>
        <taxon>Candidatus Methanofastidiosaceae</taxon>
        <taxon>Candidatus Methanofastidiosum</taxon>
    </lineage>
</organism>
<dbReference type="Gene3D" id="3.40.30.10">
    <property type="entry name" value="Glutaredoxin"/>
    <property type="match status" value="1"/>
</dbReference>
<feature type="domain" description="Alkyl hydroperoxide reductase subunit C/ Thiol specific antioxidant" evidence="1">
    <location>
        <begin position="9"/>
        <end position="132"/>
    </location>
</feature>
<dbReference type="InterPro" id="IPR000866">
    <property type="entry name" value="AhpC/TSA"/>
</dbReference>
<dbReference type="AlphaFoldDB" id="A0A150J585"/>
<reference evidence="2 3" key="1">
    <citation type="journal article" date="2016" name="ISME J.">
        <title>Chasing the elusive Euryarchaeota class WSA2: genomes reveal a uniquely fastidious methyl-reducing methanogen.</title>
        <authorList>
            <person name="Nobu M.K."/>
            <person name="Narihiro T."/>
            <person name="Kuroda K."/>
            <person name="Mei R."/>
            <person name="Liu W.T."/>
        </authorList>
    </citation>
    <scope>NUCLEOTIDE SEQUENCE [LARGE SCALE GENOMIC DNA]</scope>
    <source>
        <strain evidence="2">U1lsi0528_Bin055</strain>
    </source>
</reference>
<name>A0A150J585_9EURY</name>
<sequence length="179" mass="21176">MPYEKHLEGEQAINFCLNDKKQDKICLNNFRGKWKVIFFFDKNSLESPNSDIIYYSKVRDEFKDLNAELIGIGPVSEKEIDKFCAEHDINIILLSDVDYKISGEYGVILFDKEKKKKILPMTFLINKDDVISRVWNREKMYYRFSGYGGNAIDLWEQGKMWAHISIVTDYIEFFDKKKN</sequence>
<dbReference type="InterPro" id="IPR036249">
    <property type="entry name" value="Thioredoxin-like_sf"/>
</dbReference>
<evidence type="ECO:0000313" key="3">
    <source>
        <dbReference type="Proteomes" id="UP000075398"/>
    </source>
</evidence>
<dbReference type="EMBL" id="LNGC01000025">
    <property type="protein sequence ID" value="KYC52389.1"/>
    <property type="molecule type" value="Genomic_DNA"/>
</dbReference>
<proteinExistence type="predicted"/>
<protein>
    <submittedName>
        <fullName evidence="2">Thioredoxin-dependent thiol peroxidase</fullName>
    </submittedName>
</protein>
<dbReference type="Pfam" id="PF00578">
    <property type="entry name" value="AhpC-TSA"/>
    <property type="match status" value="1"/>
</dbReference>
<evidence type="ECO:0000259" key="1">
    <source>
        <dbReference type="Pfam" id="PF00578"/>
    </source>
</evidence>
<evidence type="ECO:0000313" key="2">
    <source>
        <dbReference type="EMBL" id="KYC52389.1"/>
    </source>
</evidence>